<feature type="transmembrane region" description="Helical" evidence="9">
    <location>
        <begin position="174"/>
        <end position="196"/>
    </location>
</feature>
<comment type="similarity">
    <text evidence="2">Belongs to the autoinducer-2 exporter (AI-2E) (TC 2.A.86) family.</text>
</comment>
<evidence type="ECO:0000256" key="4">
    <source>
        <dbReference type="ARBA" id="ARBA00022475"/>
    </source>
</evidence>
<evidence type="ECO:0000256" key="5">
    <source>
        <dbReference type="ARBA" id="ARBA00022692"/>
    </source>
</evidence>
<sequence length="758" mass="82521">MIMFFMWLPLQKTAIDPPSQKHAGRRLVPPRCYGYHAGGRLGEKATAAVPCNGASAGRRPTLPYLLANKFLACWSQPGRPLGDVVEGAVLKFSRGIDQDRAATAGGLQQIAFARGSAAAAQPSRLPTLVATAAAVAVLYFARDVFLPLAIAILLTFALAPLVSRLRRVGCPRSVAVIGTVTTAFLFLSAFGVVIAMQVSEVAQNLPTYQYNIVEKVRTLKETGSESQILERIGRVIERISTEISRPEPEVRASPEPTPETKPLLVEIFSPQRPIETLKNIINPLLGPLATTGLVIVVVIFMLLEREELRDRFIRLVGYGDLHRTTEALQDAGARVGRYLLMQLVVNITYGIPLAIGLSLLGIPNAVLWGMLAIVLRFVPYIGPVIAAALPLFLAFAAAPGWSLLVWTAALFIVLELLSNNVVEPWLYGSRTGLSPLAIIVAAIFWAWLWGPVGLVLSTPLTVCLVVLGRHVPQFEFLEILLGNEPVLDPKERLYQRLLAGDPDEATDNAEDMLQEKYLVEFYDTVAIPALLLAERDRARGALTNTQAAQIAQSANTLIANLEEIAGEEEGEEETSTEAQESDDDNDDAEEYDLPPGDGKSVLCVGGRSDLDDVTASMLAQTLWIQGADAAHATHEVLKAGNIKALQLEGRNAVVLSVLDQDFMRHAKFTVRRLKRIAPAARVGIVLWKEDGRPGTTERDQLIESLQADFVVFGMGDAVREALSDELPRSLKLAHPKIAPGYAMRRSKRTDTESTVKAD</sequence>
<keyword evidence="10" id="KW-0614">Plasmid</keyword>
<evidence type="ECO:0000256" key="7">
    <source>
        <dbReference type="ARBA" id="ARBA00023136"/>
    </source>
</evidence>
<evidence type="ECO:0008006" key="12">
    <source>
        <dbReference type="Google" id="ProtNLM"/>
    </source>
</evidence>
<dbReference type="HOGENOM" id="CLU_021513_0_0_5"/>
<dbReference type="PANTHER" id="PTHR21716:SF53">
    <property type="entry name" value="PERMEASE PERM-RELATED"/>
    <property type="match status" value="1"/>
</dbReference>
<feature type="transmembrane region" description="Helical" evidence="9">
    <location>
        <begin position="366"/>
        <end position="385"/>
    </location>
</feature>
<evidence type="ECO:0000256" key="9">
    <source>
        <dbReference type="SAM" id="Phobius"/>
    </source>
</evidence>
<name>F7XCX3_SINMM</name>
<dbReference type="KEGG" id="smx:SM11_pC1675"/>
<reference evidence="10 11" key="1">
    <citation type="journal article" date="2011" name="J. Biotechnol.">
        <title>The complete genome sequence of the dominant Sinorhizobium meliloti field isolate SM11 extends the S. meliloti pan-genome.</title>
        <authorList>
            <person name="Schneiker-Bekel S."/>
            <person name="Wibberg D."/>
            <person name="Bekel T."/>
            <person name="Blom J."/>
            <person name="Linke B."/>
            <person name="Neuweger H."/>
            <person name="Stiens M."/>
            <person name="Vorholter F.J."/>
            <person name="Weidner S."/>
            <person name="Goesmann A."/>
            <person name="Puhler A."/>
            <person name="Schluter A."/>
        </authorList>
    </citation>
    <scope>NUCLEOTIDE SEQUENCE [LARGE SCALE GENOMIC DNA]</scope>
    <source>
        <strain evidence="10 11">SM11</strain>
        <plasmid evidence="11">pSmeSM11c</plasmid>
    </source>
</reference>
<keyword evidence="3" id="KW-0813">Transport</keyword>
<gene>
    <name evidence="10" type="ordered locus">SM11_pC1675</name>
</gene>
<keyword evidence="5 9" id="KW-0812">Transmembrane</keyword>
<dbReference type="Proteomes" id="UP000009045">
    <property type="component" value="Plasmid pSmeSM11c"/>
</dbReference>
<dbReference type="EMBL" id="CP001831">
    <property type="protein sequence ID" value="AEH82749.1"/>
    <property type="molecule type" value="Genomic_DNA"/>
</dbReference>
<feature type="transmembrane region" description="Helical" evidence="9">
    <location>
        <begin position="392"/>
        <end position="414"/>
    </location>
</feature>
<feature type="transmembrane region" description="Helical" evidence="9">
    <location>
        <begin position="144"/>
        <end position="162"/>
    </location>
</feature>
<dbReference type="PANTHER" id="PTHR21716">
    <property type="entry name" value="TRANSMEMBRANE PROTEIN"/>
    <property type="match status" value="1"/>
</dbReference>
<proteinExistence type="inferred from homology"/>
<dbReference type="GO" id="GO:0005886">
    <property type="term" value="C:plasma membrane"/>
    <property type="evidence" value="ECO:0007669"/>
    <property type="project" value="UniProtKB-SubCell"/>
</dbReference>
<feature type="region of interest" description="Disordered" evidence="8">
    <location>
        <begin position="566"/>
        <end position="599"/>
    </location>
</feature>
<feature type="compositionally biased region" description="Acidic residues" evidence="8">
    <location>
        <begin position="566"/>
        <end position="592"/>
    </location>
</feature>
<evidence type="ECO:0000313" key="10">
    <source>
        <dbReference type="EMBL" id="AEH82749.1"/>
    </source>
</evidence>
<comment type="subcellular location">
    <subcellularLocation>
        <location evidence="1">Cell membrane</location>
        <topology evidence="1">Multi-pass membrane protein</topology>
    </subcellularLocation>
</comment>
<keyword evidence="6 9" id="KW-1133">Transmembrane helix</keyword>
<feature type="transmembrane region" description="Helical" evidence="9">
    <location>
        <begin position="338"/>
        <end position="360"/>
    </location>
</feature>
<evidence type="ECO:0000256" key="3">
    <source>
        <dbReference type="ARBA" id="ARBA00022448"/>
    </source>
</evidence>
<feature type="transmembrane region" description="Helical" evidence="9">
    <location>
        <begin position="280"/>
        <end position="303"/>
    </location>
</feature>
<protein>
    <recommendedName>
        <fullName evidence="12">AI-2E family transporter</fullName>
    </recommendedName>
</protein>
<dbReference type="AlphaFoldDB" id="F7XCX3"/>
<dbReference type="InterPro" id="IPR002549">
    <property type="entry name" value="AI-2E-like"/>
</dbReference>
<evidence type="ECO:0000256" key="2">
    <source>
        <dbReference type="ARBA" id="ARBA00009773"/>
    </source>
</evidence>
<feature type="transmembrane region" description="Helical" evidence="9">
    <location>
        <begin position="434"/>
        <end position="467"/>
    </location>
</feature>
<accession>F7XCX3</accession>
<evidence type="ECO:0000256" key="8">
    <source>
        <dbReference type="SAM" id="MobiDB-lite"/>
    </source>
</evidence>
<dbReference type="Pfam" id="PF01594">
    <property type="entry name" value="AI-2E_transport"/>
    <property type="match status" value="1"/>
</dbReference>
<geneLocation type="plasmid" evidence="10 11">
    <name>pSmeSM11c</name>
</geneLocation>
<keyword evidence="4" id="KW-1003">Cell membrane</keyword>
<organism evidence="10 11">
    <name type="scientific">Sinorhizobium meliloti (strain SM11)</name>
    <dbReference type="NCBI Taxonomy" id="707241"/>
    <lineage>
        <taxon>Bacteria</taxon>
        <taxon>Pseudomonadati</taxon>
        <taxon>Pseudomonadota</taxon>
        <taxon>Alphaproteobacteria</taxon>
        <taxon>Hyphomicrobiales</taxon>
        <taxon>Rhizobiaceae</taxon>
        <taxon>Sinorhizobium/Ensifer group</taxon>
        <taxon>Sinorhizobium</taxon>
    </lineage>
</organism>
<keyword evidence="7 9" id="KW-0472">Membrane</keyword>
<dbReference type="PATRIC" id="fig|707241.3.peg.5586"/>
<evidence type="ECO:0000256" key="1">
    <source>
        <dbReference type="ARBA" id="ARBA00004651"/>
    </source>
</evidence>
<evidence type="ECO:0000313" key="11">
    <source>
        <dbReference type="Proteomes" id="UP000009045"/>
    </source>
</evidence>
<evidence type="ECO:0000256" key="6">
    <source>
        <dbReference type="ARBA" id="ARBA00022989"/>
    </source>
</evidence>